<evidence type="ECO:0000256" key="2">
    <source>
        <dbReference type="ARBA" id="ARBA00022771"/>
    </source>
</evidence>
<dbReference type="Gramene" id="OE9A063417T1">
    <property type="protein sequence ID" value="OE9A063417C1"/>
    <property type="gene ID" value="OE9A063417"/>
</dbReference>
<dbReference type="InterPro" id="IPR004332">
    <property type="entry name" value="Transposase_MuDR"/>
</dbReference>
<name>A0A8S0SV89_OLEEU</name>
<keyword evidence="2 4" id="KW-0863">Zinc-finger</keyword>
<evidence type="ECO:0000256" key="5">
    <source>
        <dbReference type="SAM" id="MobiDB-lite"/>
    </source>
</evidence>
<dbReference type="Pfam" id="PF10551">
    <property type="entry name" value="MULE"/>
    <property type="match status" value="1"/>
</dbReference>
<dbReference type="Pfam" id="PF04434">
    <property type="entry name" value="SWIM"/>
    <property type="match status" value="1"/>
</dbReference>
<organism evidence="7 8">
    <name type="scientific">Olea europaea subsp. europaea</name>
    <dbReference type="NCBI Taxonomy" id="158383"/>
    <lineage>
        <taxon>Eukaryota</taxon>
        <taxon>Viridiplantae</taxon>
        <taxon>Streptophyta</taxon>
        <taxon>Embryophyta</taxon>
        <taxon>Tracheophyta</taxon>
        <taxon>Spermatophyta</taxon>
        <taxon>Magnoliopsida</taxon>
        <taxon>eudicotyledons</taxon>
        <taxon>Gunneridae</taxon>
        <taxon>Pentapetalae</taxon>
        <taxon>asterids</taxon>
        <taxon>lamiids</taxon>
        <taxon>Lamiales</taxon>
        <taxon>Oleaceae</taxon>
        <taxon>Oleeae</taxon>
        <taxon>Olea</taxon>
    </lineage>
</organism>
<feature type="compositionally biased region" description="Basic and acidic residues" evidence="5">
    <location>
        <begin position="1301"/>
        <end position="1314"/>
    </location>
</feature>
<dbReference type="InterPro" id="IPR007527">
    <property type="entry name" value="Znf_SWIM"/>
</dbReference>
<dbReference type="EMBL" id="CACTIH010005491">
    <property type="protein sequence ID" value="CAA2995164.1"/>
    <property type="molecule type" value="Genomic_DNA"/>
</dbReference>
<dbReference type="Pfam" id="PF03108">
    <property type="entry name" value="DBD_Tnp_Mut"/>
    <property type="match status" value="1"/>
</dbReference>
<reference evidence="7 8" key="1">
    <citation type="submission" date="2019-12" db="EMBL/GenBank/DDBJ databases">
        <authorList>
            <person name="Alioto T."/>
            <person name="Alioto T."/>
            <person name="Gomez Garrido J."/>
        </authorList>
    </citation>
    <scope>NUCLEOTIDE SEQUENCE [LARGE SCALE GENOMIC DNA]</scope>
</reference>
<dbReference type="OrthoDB" id="525027at2759"/>
<dbReference type="GO" id="GO:0006351">
    <property type="term" value="P:DNA-templated transcription"/>
    <property type="evidence" value="ECO:0007669"/>
    <property type="project" value="InterPro"/>
</dbReference>
<accession>A0A8S0SV89</accession>
<dbReference type="InterPro" id="IPR022709">
    <property type="entry name" value="SCAI"/>
</dbReference>
<evidence type="ECO:0000256" key="1">
    <source>
        <dbReference type="ARBA" id="ARBA00022723"/>
    </source>
</evidence>
<feature type="region of interest" description="Disordered" evidence="5">
    <location>
        <begin position="1300"/>
        <end position="1355"/>
    </location>
</feature>
<gene>
    <name evidence="7" type="ORF">OLEA9_A063417</name>
</gene>
<evidence type="ECO:0000313" key="8">
    <source>
        <dbReference type="Proteomes" id="UP000594638"/>
    </source>
</evidence>
<dbReference type="GO" id="GO:0003714">
    <property type="term" value="F:transcription corepressor activity"/>
    <property type="evidence" value="ECO:0007669"/>
    <property type="project" value="InterPro"/>
</dbReference>
<dbReference type="PANTHER" id="PTHR21243">
    <property type="entry name" value="PROTEIN SCAI"/>
    <property type="match status" value="1"/>
</dbReference>
<dbReference type="Proteomes" id="UP000594638">
    <property type="component" value="Unassembled WGS sequence"/>
</dbReference>
<feature type="region of interest" description="Disordered" evidence="5">
    <location>
        <begin position="276"/>
        <end position="299"/>
    </location>
</feature>
<feature type="domain" description="SWIM-type" evidence="6">
    <location>
        <begin position="1218"/>
        <end position="1250"/>
    </location>
</feature>
<feature type="compositionally biased region" description="Polar residues" evidence="5">
    <location>
        <begin position="276"/>
        <end position="297"/>
    </location>
</feature>
<keyword evidence="1" id="KW-0479">Metal-binding</keyword>
<comment type="caution">
    <text evidence="7">The sequence shown here is derived from an EMBL/GenBank/DDBJ whole genome shotgun (WGS) entry which is preliminary data.</text>
</comment>
<dbReference type="Pfam" id="PF12070">
    <property type="entry name" value="SCAI"/>
    <property type="match status" value="1"/>
</dbReference>
<keyword evidence="8" id="KW-1185">Reference proteome</keyword>
<protein>
    <submittedName>
        <fullName evidence="7">SCAI isoform X1</fullName>
    </submittedName>
</protein>
<evidence type="ECO:0000256" key="3">
    <source>
        <dbReference type="ARBA" id="ARBA00022833"/>
    </source>
</evidence>
<sequence>MSLNQSNISNSTNTNVSVIELYWNLVAKADKKFSKIRDLPYYQRTRYDTYFYKVFKVYTQLWKFQQENRQKLVEAGLKRWEIGEIASRIGQLYFGQYMRTSEASYLSESYIFYEAILTREYFKEGLYQDINLASKQLRFLARFLTVCLVFNRREVVYQLVNQLKMLLDECKRTFQETDFKEWKLVIQEIVKFLKADTAFMNIRPLRYSVVLDLQPNSLPHVDAPRKLKLRDALLCSYHPNEVKFSELTLDTFRMLQCLEWEPSGLFYQTNMDASSDNVTNASQNGTPGSNRVNQDITDPTLAPNPRKVVLYRPSVTHFMAVLGTVCEELAPDGILLIYLSASGRSAHTLSSPSRVAHSIGSGFQFHSINSESTSAHPTSFGGDSADLHSGQIADCLHIGARGNGGMNCIYPCDLLPFTRRPLFLIIDSDSSQAFKAISGTEKGERIAMLLSPATSMPIPAIDSTRQPSGSSFTSFLTAPLQSFILLLGFSGSDVETDMYNKAEKLLYSSLNQWGLSLASSDNLDPVWAQILSDPFLRRLLLRFVFCRAVLSLYVPSSGRIEFLPECVPCLPDDVSPTSAKCQASVSQLADIIGMDYTNVFLHYGGKWAQNNEYTNFMTAGILVPRGCTYGMLVEMIYSELELDRTMTEITIKYQVKEDVPLMKIKSDNNVMFYLELKRKDQGVATFPLCIDTSPVTENNRSDTNHEVQHLDHDGAVTGLEMLKSQPPKICYSTFKAPTRLPTVEDIAFEVSQPIPDVNEMVMEAETSVISHPTADRIEKGQIFSNKKVMMKSIALYAIENRFQFRVKRSDKKEYVVKCVDANCQWSFMASKVRKTDEFKIRYIRNEHTCLLDVILRDHRQASSSVVASCIMYKYTSAKTKYTPGDIINDMMNEYGVSLSYGKAWRAQEQANVELRGDPEESYGKLLTYMYRLEVTNQGSVTGLETDSSNMFEYAFVALGASLQGWGYCRPIIAIDGTSLKGYYGGILFTAYTQDANNNIYVLAFGVGDSQNDNSWEWFLTMMKASYGERESLCFVSDTHPSIENAIRKVYPNAMHAFGSYHLLHNLKTTFDLSGKNMTDPFNAAARAYTTAEFEHQMTQLDEIHTGIRPYLDKIGYHRWSRAYMTNNRFSVMTSNIVESVKAITKSAKTFPIEYLLEFLRCILQNWFCKNWDDAHKTSTNLASKYECMLQERSSKSVKIKVSASSEAIYDVSDATTSHLVNIQERTCSCNRFQMDEIPCVHALAVITERNLNSYDYCSKYYTKKSYIEAYKWTIFPLGNRDDWIVPDDIGSRIVLPPIPKRKSEMSEEKRVPSRRERRQVTKCGGCGALGHNRRTCNNQTPLQPKRKRKLMSEDL</sequence>
<dbReference type="GO" id="GO:0008270">
    <property type="term" value="F:zinc ion binding"/>
    <property type="evidence" value="ECO:0007669"/>
    <property type="project" value="UniProtKB-KW"/>
</dbReference>
<evidence type="ECO:0000313" key="7">
    <source>
        <dbReference type="EMBL" id="CAA2995164.1"/>
    </source>
</evidence>
<evidence type="ECO:0000256" key="4">
    <source>
        <dbReference type="PROSITE-ProRule" id="PRU00325"/>
    </source>
</evidence>
<dbReference type="InterPro" id="IPR018289">
    <property type="entry name" value="MULE_transposase_dom"/>
</dbReference>
<dbReference type="PROSITE" id="PS50966">
    <property type="entry name" value="ZF_SWIM"/>
    <property type="match status" value="1"/>
</dbReference>
<proteinExistence type="predicted"/>
<evidence type="ECO:0000259" key="6">
    <source>
        <dbReference type="PROSITE" id="PS50966"/>
    </source>
</evidence>
<keyword evidence="3" id="KW-0862">Zinc</keyword>
<dbReference type="SMART" id="SM00575">
    <property type="entry name" value="ZnF_PMZ"/>
    <property type="match status" value="1"/>
</dbReference>
<dbReference type="InterPro" id="IPR006564">
    <property type="entry name" value="Znf_PMZ"/>
</dbReference>